<dbReference type="InParanoid" id="D9QI79"/>
<sequence length="139" mass="14704">MTAIPAPALTRDGVALMAYLESRMGWAFGYGPEPLTQDCARFVGGGVKAARGVNPLDAFSSQWTTRRGARRVLAAHGGMARAVGEVMRPIPPTMAARGDVGLTADSTLVLVEGEMVVGLHPERGQVRLPRTAMTSAWSL</sequence>
<dbReference type="KEGG" id="bsb:Bresu_0067"/>
<dbReference type="Proteomes" id="UP000002696">
    <property type="component" value="Chromosome"/>
</dbReference>
<dbReference type="eggNOG" id="ENOG502ZI1A">
    <property type="taxonomic scope" value="Bacteria"/>
</dbReference>
<dbReference type="RefSeq" id="WP_013267486.1">
    <property type="nucleotide sequence ID" value="NC_014375.1"/>
</dbReference>
<proteinExistence type="predicted"/>
<evidence type="ECO:0000259" key="1">
    <source>
        <dbReference type="Pfam" id="PF22262"/>
    </source>
</evidence>
<gene>
    <name evidence="2" type="ordered locus">Bresu_0067</name>
</gene>
<reference evidence="3" key="1">
    <citation type="journal article" date="2011" name="J. Bacteriol.">
        <title>Genome sequences of eight morphologically diverse alphaproteobacteria.</title>
        <authorList>
            <consortium name="US DOE Joint Genome Institute"/>
            <person name="Brown P.J."/>
            <person name="Kysela D.T."/>
            <person name="Buechlein A."/>
            <person name="Hemmerich C."/>
            <person name="Brun Y.V."/>
        </authorList>
    </citation>
    <scope>NUCLEOTIDE SEQUENCE [LARGE SCALE GENOMIC DNA]</scope>
    <source>
        <strain evidence="3">ATCC 15264 / DSM 4735 / LMG 14903 / NBRC 16000 / CB 81</strain>
    </source>
</reference>
<dbReference type="STRING" id="633149.Bresu_0067"/>
<protein>
    <recommendedName>
        <fullName evidence="1">DUF6950 domain-containing protein</fullName>
    </recommendedName>
</protein>
<keyword evidence="3" id="KW-1185">Reference proteome</keyword>
<dbReference type="BioCyc" id="BSUB633149:G1GM8-69-MONOMER"/>
<dbReference type="HOGENOM" id="CLU_1923598_0_0_5"/>
<organism evidence="2 3">
    <name type="scientific">Brevundimonas subvibrioides (strain ATCC 15264 / DSM 4735 / LMG 14903 / NBRC 16000 / CB 81)</name>
    <name type="common">Caulobacter subvibrioides</name>
    <dbReference type="NCBI Taxonomy" id="633149"/>
    <lineage>
        <taxon>Bacteria</taxon>
        <taxon>Pseudomonadati</taxon>
        <taxon>Pseudomonadota</taxon>
        <taxon>Alphaproteobacteria</taxon>
        <taxon>Caulobacterales</taxon>
        <taxon>Caulobacteraceae</taxon>
        <taxon>Brevundimonas</taxon>
    </lineage>
</organism>
<evidence type="ECO:0000313" key="2">
    <source>
        <dbReference type="EMBL" id="ADK99381.1"/>
    </source>
</evidence>
<feature type="domain" description="DUF6950" evidence="1">
    <location>
        <begin position="15"/>
        <end position="138"/>
    </location>
</feature>
<accession>D9QI79</accession>
<dbReference type="EMBL" id="CP002102">
    <property type="protein sequence ID" value="ADK99381.1"/>
    <property type="molecule type" value="Genomic_DNA"/>
</dbReference>
<evidence type="ECO:0000313" key="3">
    <source>
        <dbReference type="Proteomes" id="UP000002696"/>
    </source>
</evidence>
<dbReference type="InterPro" id="IPR053802">
    <property type="entry name" value="DUF6950"/>
</dbReference>
<dbReference type="AlphaFoldDB" id="D9QI79"/>
<dbReference type="Pfam" id="PF22262">
    <property type="entry name" value="DUF6950"/>
    <property type="match status" value="1"/>
</dbReference>
<name>D9QI79_BRESC</name>